<dbReference type="PANTHER" id="PTHR44591">
    <property type="entry name" value="STRESS RESPONSE REGULATOR PROTEIN 1"/>
    <property type="match status" value="1"/>
</dbReference>
<dbReference type="PANTHER" id="PTHR44591:SF25">
    <property type="entry name" value="CHEMOTAXIS TWO-COMPONENT RESPONSE REGULATOR"/>
    <property type="match status" value="1"/>
</dbReference>
<evidence type="ECO:0000259" key="3">
    <source>
        <dbReference type="PROSITE" id="PS50110"/>
    </source>
</evidence>
<reference evidence="4 5" key="1">
    <citation type="submission" date="2024-03" db="EMBL/GenBank/DDBJ databases">
        <authorList>
            <person name="Jo J.-H."/>
        </authorList>
    </citation>
    <scope>NUCLEOTIDE SEQUENCE [LARGE SCALE GENOMIC DNA]</scope>
    <source>
        <strain evidence="4 5">PS1R-30</strain>
    </source>
</reference>
<sequence>MSSPIVIAVVDDDPDVRRSLDSLLRSAGIACRSFACAADLLAADEAAFDCVVTDINMPGMTGLELQAEMARRGWHHRVILMTAYATAATREQGIAAGATAFLTKPIDPDQLLEAIGSA</sequence>
<dbReference type="EMBL" id="JBBHJZ010000002">
    <property type="protein sequence ID" value="MEJ5976842.1"/>
    <property type="molecule type" value="Genomic_DNA"/>
</dbReference>
<dbReference type="InterPro" id="IPR050595">
    <property type="entry name" value="Bact_response_regulator"/>
</dbReference>
<dbReference type="InterPro" id="IPR011006">
    <property type="entry name" value="CheY-like_superfamily"/>
</dbReference>
<feature type="domain" description="Response regulatory" evidence="3">
    <location>
        <begin position="6"/>
        <end position="118"/>
    </location>
</feature>
<evidence type="ECO:0000256" key="2">
    <source>
        <dbReference type="PROSITE-ProRule" id="PRU00169"/>
    </source>
</evidence>
<comment type="caution">
    <text evidence="4">The sequence shown here is derived from an EMBL/GenBank/DDBJ whole genome shotgun (WGS) entry which is preliminary data.</text>
</comment>
<dbReference type="SMART" id="SM00448">
    <property type="entry name" value="REC"/>
    <property type="match status" value="1"/>
</dbReference>
<keyword evidence="5" id="KW-1185">Reference proteome</keyword>
<evidence type="ECO:0000313" key="4">
    <source>
        <dbReference type="EMBL" id="MEJ5976842.1"/>
    </source>
</evidence>
<accession>A0ABU8RV07</accession>
<dbReference type="SUPFAM" id="SSF52172">
    <property type="entry name" value="CheY-like"/>
    <property type="match status" value="1"/>
</dbReference>
<dbReference type="RefSeq" id="WP_339586803.1">
    <property type="nucleotide sequence ID" value="NZ_JBBHJZ010000002.1"/>
</dbReference>
<proteinExistence type="predicted"/>
<organism evidence="4 5">
    <name type="scientific">Novosphingobium anseongense</name>
    <dbReference type="NCBI Taxonomy" id="3133436"/>
    <lineage>
        <taxon>Bacteria</taxon>
        <taxon>Pseudomonadati</taxon>
        <taxon>Pseudomonadota</taxon>
        <taxon>Alphaproteobacteria</taxon>
        <taxon>Sphingomonadales</taxon>
        <taxon>Sphingomonadaceae</taxon>
        <taxon>Novosphingobium</taxon>
    </lineage>
</organism>
<dbReference type="Pfam" id="PF00072">
    <property type="entry name" value="Response_reg"/>
    <property type="match status" value="1"/>
</dbReference>
<dbReference type="InterPro" id="IPR001789">
    <property type="entry name" value="Sig_transdc_resp-reg_receiver"/>
</dbReference>
<protein>
    <submittedName>
        <fullName evidence="4">Response regulator</fullName>
    </submittedName>
</protein>
<keyword evidence="1 2" id="KW-0597">Phosphoprotein</keyword>
<evidence type="ECO:0000313" key="5">
    <source>
        <dbReference type="Proteomes" id="UP001361239"/>
    </source>
</evidence>
<dbReference type="Proteomes" id="UP001361239">
    <property type="component" value="Unassembled WGS sequence"/>
</dbReference>
<gene>
    <name evidence="4" type="ORF">WG901_09370</name>
</gene>
<feature type="modified residue" description="4-aspartylphosphate" evidence="2">
    <location>
        <position position="54"/>
    </location>
</feature>
<evidence type="ECO:0000256" key="1">
    <source>
        <dbReference type="ARBA" id="ARBA00022553"/>
    </source>
</evidence>
<dbReference type="Gene3D" id="3.40.50.2300">
    <property type="match status" value="1"/>
</dbReference>
<dbReference type="PROSITE" id="PS50110">
    <property type="entry name" value="RESPONSE_REGULATORY"/>
    <property type="match status" value="1"/>
</dbReference>
<name>A0ABU8RV07_9SPHN</name>